<dbReference type="Pfam" id="PF04542">
    <property type="entry name" value="Sigma70_r2"/>
    <property type="match status" value="1"/>
</dbReference>
<dbReference type="PANTHER" id="PTHR30376">
    <property type="entry name" value="SIGMA FACTOR RPOH HEAT SHOCK RELATED"/>
    <property type="match status" value="1"/>
</dbReference>
<dbReference type="InterPro" id="IPR013324">
    <property type="entry name" value="RNA_pol_sigma_r3/r4-like"/>
</dbReference>
<dbReference type="InterPro" id="IPR007630">
    <property type="entry name" value="RNA_pol_sigma70_r4"/>
</dbReference>
<dbReference type="EMBL" id="BA000059">
    <property type="protein sequence ID" value="BAO05083.1"/>
    <property type="molecule type" value="Genomic_DNA"/>
</dbReference>
<proteinExistence type="inferred from homology"/>
<sequence>MFLAIINQDKDILDIIIPFKKKKKPRIKKIVENYKKAEQMDMFSYIKLLEIKEDKELLIESYDENDIDSINKYYVGKYKKTKDKKYLNSLIEKNENLIFKVANKYKNKNIELQDLTQQGFLGFLKAVDKFDESKKVKFSTYAYYWIEAEISSFFNFNVDGSLSISSSYQHRKLKGYENGILSEDELPELVKNHIQLKNNSISVDSIIHGKENENSADYLLGKADINYNNIESKIVMENALSGLSDKEKSIIISRIIYEKKYKDIAKEFKVSYQYIQYLYNNAIEKLRQTVKKDILV</sequence>
<evidence type="ECO:0000259" key="6">
    <source>
        <dbReference type="Pfam" id="PF04542"/>
    </source>
</evidence>
<evidence type="ECO:0000256" key="5">
    <source>
        <dbReference type="ARBA" id="ARBA00023163"/>
    </source>
</evidence>
<dbReference type="AlphaFoldDB" id="A0A060N914"/>
<dbReference type="InterPro" id="IPR014284">
    <property type="entry name" value="RNA_pol_sigma-70_dom"/>
</dbReference>
<accession>A0A060N914</accession>
<protein>
    <submittedName>
        <fullName evidence="8">RNA polymerase sigma-E factor</fullName>
    </submittedName>
</protein>
<dbReference type="InterPro" id="IPR050813">
    <property type="entry name" value="Sigma-70_Factor"/>
</dbReference>
<dbReference type="Gene3D" id="1.20.120.1810">
    <property type="match status" value="1"/>
</dbReference>
<dbReference type="GO" id="GO:0006352">
    <property type="term" value="P:DNA-templated transcription initiation"/>
    <property type="evidence" value="ECO:0007669"/>
    <property type="project" value="InterPro"/>
</dbReference>
<comment type="similarity">
    <text evidence="1">Belongs to the sigma-70 factor family.</text>
</comment>
<dbReference type="SUPFAM" id="SSF88946">
    <property type="entry name" value="Sigma2 domain of RNA polymerase sigma factors"/>
    <property type="match status" value="1"/>
</dbReference>
<dbReference type="Proteomes" id="UP000054164">
    <property type="component" value="Unassembled WGS sequence"/>
</dbReference>
<dbReference type="InterPro" id="IPR013325">
    <property type="entry name" value="RNA_pol_sigma_r2"/>
</dbReference>
<evidence type="ECO:0000259" key="7">
    <source>
        <dbReference type="Pfam" id="PF04545"/>
    </source>
</evidence>
<dbReference type="InterPro" id="IPR000943">
    <property type="entry name" value="RNA_pol_sigma70"/>
</dbReference>
<evidence type="ECO:0000256" key="3">
    <source>
        <dbReference type="ARBA" id="ARBA00023082"/>
    </source>
</evidence>
<keyword evidence="3" id="KW-0731">Sigma factor</keyword>
<organism evidence="8">
    <name type="scientific">Clostridium botulinum B str. Osaka05</name>
    <dbReference type="NCBI Taxonomy" id="1407017"/>
    <lineage>
        <taxon>Bacteria</taxon>
        <taxon>Bacillati</taxon>
        <taxon>Bacillota</taxon>
        <taxon>Clostridia</taxon>
        <taxon>Eubacteriales</taxon>
        <taxon>Clostridiaceae</taxon>
        <taxon>Clostridium</taxon>
    </lineage>
</organism>
<dbReference type="SUPFAM" id="SSF88659">
    <property type="entry name" value="Sigma3 and sigma4 domains of RNA polymerase sigma factors"/>
    <property type="match status" value="1"/>
</dbReference>
<keyword evidence="2" id="KW-0805">Transcription regulation</keyword>
<keyword evidence="5" id="KW-0804">Transcription</keyword>
<reference evidence="8" key="1">
    <citation type="submission" date="2013-10" db="EMBL/GenBank/DDBJ databases">
        <title>Draft genome sequence of Clostridium botulinum type B strain Osaka05.</title>
        <authorList>
            <person name="Sakaguchi Y."/>
            <person name="Hosomi K."/>
            <person name="Uchiyama J."/>
            <person name="Ogura Y."/>
            <person name="Sakaguchi M."/>
            <person name="Kohda T."/>
            <person name="Mukamoto M."/>
            <person name="Misawa N."/>
            <person name="Matsuzaki S."/>
            <person name="Hayashi T."/>
            <person name="Kozaki S."/>
        </authorList>
    </citation>
    <scope>NUCLEOTIDE SEQUENCE</scope>
    <source>
        <strain evidence="8">Osaka05</strain>
    </source>
</reference>
<evidence type="ECO:0000256" key="1">
    <source>
        <dbReference type="ARBA" id="ARBA00007788"/>
    </source>
</evidence>
<dbReference type="Gene3D" id="1.20.140.160">
    <property type="match status" value="1"/>
</dbReference>
<dbReference type="Pfam" id="PF04545">
    <property type="entry name" value="Sigma70_r4"/>
    <property type="match status" value="1"/>
</dbReference>
<dbReference type="PANTHER" id="PTHR30376:SF3">
    <property type="entry name" value="RNA POLYMERASE SIGMA FACTOR RPOH"/>
    <property type="match status" value="1"/>
</dbReference>
<evidence type="ECO:0000256" key="4">
    <source>
        <dbReference type="ARBA" id="ARBA00023125"/>
    </source>
</evidence>
<keyword evidence="4" id="KW-0238">DNA-binding</keyword>
<evidence type="ECO:0000313" key="8">
    <source>
        <dbReference type="EMBL" id="BAO05083.1"/>
    </source>
</evidence>
<feature type="domain" description="RNA polymerase sigma-70 region 2" evidence="6">
    <location>
        <begin position="90"/>
        <end position="152"/>
    </location>
</feature>
<name>A0A060N914_CLOBO</name>
<feature type="domain" description="RNA polymerase sigma-70 region 4" evidence="7">
    <location>
        <begin position="239"/>
        <end position="288"/>
    </location>
</feature>
<evidence type="ECO:0000256" key="2">
    <source>
        <dbReference type="ARBA" id="ARBA00023015"/>
    </source>
</evidence>
<dbReference type="PRINTS" id="PR00046">
    <property type="entry name" value="SIGMA70FCT"/>
</dbReference>
<dbReference type="GO" id="GO:0003677">
    <property type="term" value="F:DNA binding"/>
    <property type="evidence" value="ECO:0007669"/>
    <property type="project" value="UniProtKB-KW"/>
</dbReference>
<dbReference type="InterPro" id="IPR007627">
    <property type="entry name" value="RNA_pol_sigma70_r2"/>
</dbReference>
<dbReference type="GO" id="GO:0016987">
    <property type="term" value="F:sigma factor activity"/>
    <property type="evidence" value="ECO:0007669"/>
    <property type="project" value="UniProtKB-KW"/>
</dbReference>
<gene>
    <name evidence="8" type="ORF">CBO05P2_058</name>
</gene>
<dbReference type="RefSeq" id="WP_030032226.1">
    <property type="nucleotide sequence ID" value="NZ_BA000059.1"/>
</dbReference>
<dbReference type="NCBIfam" id="TIGR02937">
    <property type="entry name" value="sigma70-ECF"/>
    <property type="match status" value="1"/>
</dbReference>
<dbReference type="HOGENOM" id="CLU_939096_0_0_9"/>